<keyword evidence="2" id="KW-1185">Reference proteome</keyword>
<comment type="caution">
    <text evidence="1">The sequence shown here is derived from an EMBL/GenBank/DDBJ whole genome shotgun (WGS) entry which is preliminary data.</text>
</comment>
<name>A0ACB9AC07_ARCLA</name>
<proteinExistence type="predicted"/>
<accession>A0ACB9AC07</accession>
<protein>
    <submittedName>
        <fullName evidence="1">Uncharacterized protein</fullName>
    </submittedName>
</protein>
<dbReference type="EMBL" id="CM042054">
    <property type="protein sequence ID" value="KAI3707368.1"/>
    <property type="molecule type" value="Genomic_DNA"/>
</dbReference>
<evidence type="ECO:0000313" key="2">
    <source>
        <dbReference type="Proteomes" id="UP001055879"/>
    </source>
</evidence>
<gene>
    <name evidence="1" type="ORF">L6452_25821</name>
</gene>
<reference evidence="1 2" key="2">
    <citation type="journal article" date="2022" name="Mol. Ecol. Resour.">
        <title>The genomes of chicory, endive, great burdock and yacon provide insights into Asteraceae paleo-polyploidization history and plant inulin production.</title>
        <authorList>
            <person name="Fan W."/>
            <person name="Wang S."/>
            <person name="Wang H."/>
            <person name="Wang A."/>
            <person name="Jiang F."/>
            <person name="Liu H."/>
            <person name="Zhao H."/>
            <person name="Xu D."/>
            <person name="Zhang Y."/>
        </authorList>
    </citation>
    <scope>NUCLEOTIDE SEQUENCE [LARGE SCALE GENOMIC DNA]</scope>
    <source>
        <strain evidence="2">cv. Niubang</strain>
    </source>
</reference>
<organism evidence="1 2">
    <name type="scientific">Arctium lappa</name>
    <name type="common">Greater burdock</name>
    <name type="synonym">Lappa major</name>
    <dbReference type="NCBI Taxonomy" id="4217"/>
    <lineage>
        <taxon>Eukaryota</taxon>
        <taxon>Viridiplantae</taxon>
        <taxon>Streptophyta</taxon>
        <taxon>Embryophyta</taxon>
        <taxon>Tracheophyta</taxon>
        <taxon>Spermatophyta</taxon>
        <taxon>Magnoliopsida</taxon>
        <taxon>eudicotyledons</taxon>
        <taxon>Gunneridae</taxon>
        <taxon>Pentapetalae</taxon>
        <taxon>asterids</taxon>
        <taxon>campanulids</taxon>
        <taxon>Asterales</taxon>
        <taxon>Asteraceae</taxon>
        <taxon>Carduoideae</taxon>
        <taxon>Cardueae</taxon>
        <taxon>Arctiinae</taxon>
        <taxon>Arctium</taxon>
    </lineage>
</organism>
<dbReference type="Proteomes" id="UP001055879">
    <property type="component" value="Linkage Group LG08"/>
</dbReference>
<evidence type="ECO:0000313" key="1">
    <source>
        <dbReference type="EMBL" id="KAI3707368.1"/>
    </source>
</evidence>
<reference evidence="2" key="1">
    <citation type="journal article" date="2022" name="Mol. Ecol. Resour.">
        <title>The genomes of chicory, endive, great burdock and yacon provide insights into Asteraceae palaeo-polyploidization history and plant inulin production.</title>
        <authorList>
            <person name="Fan W."/>
            <person name="Wang S."/>
            <person name="Wang H."/>
            <person name="Wang A."/>
            <person name="Jiang F."/>
            <person name="Liu H."/>
            <person name="Zhao H."/>
            <person name="Xu D."/>
            <person name="Zhang Y."/>
        </authorList>
    </citation>
    <scope>NUCLEOTIDE SEQUENCE [LARGE SCALE GENOMIC DNA]</scope>
    <source>
        <strain evidence="2">cv. Niubang</strain>
    </source>
</reference>
<sequence>MISDINSQKTEKGIPFSHFPKRYLEEVRRREIPWRREEIEVAAVEERRSKSSDGDRRCCCWRRSTLLLEEMMLLRLEIDGGEMIDGER</sequence>